<accession>A0A1Y3BHI7</accession>
<dbReference type="AlphaFoldDB" id="A0A1Y3BHI7"/>
<comment type="caution">
    <text evidence="2">The sequence shown here is derived from an EMBL/GenBank/DDBJ whole genome shotgun (WGS) entry which is preliminary data.</text>
</comment>
<evidence type="ECO:0000313" key="3">
    <source>
        <dbReference type="Proteomes" id="UP000194236"/>
    </source>
</evidence>
<dbReference type="EMBL" id="MUJZ01023686">
    <property type="protein sequence ID" value="OTF79318.1"/>
    <property type="molecule type" value="Genomic_DNA"/>
</dbReference>
<dbReference type="Proteomes" id="UP000194236">
    <property type="component" value="Unassembled WGS sequence"/>
</dbReference>
<gene>
    <name evidence="2" type="ORF">BLA29_000527</name>
</gene>
<evidence type="ECO:0000313" key="2">
    <source>
        <dbReference type="EMBL" id="OTF79318.1"/>
    </source>
</evidence>
<protein>
    <submittedName>
        <fullName evidence="2">Uncharacterized protein</fullName>
    </submittedName>
</protein>
<keyword evidence="3" id="KW-1185">Reference proteome</keyword>
<organism evidence="2 3">
    <name type="scientific">Euroglyphus maynei</name>
    <name type="common">Mayne's house dust mite</name>
    <dbReference type="NCBI Taxonomy" id="6958"/>
    <lineage>
        <taxon>Eukaryota</taxon>
        <taxon>Metazoa</taxon>
        <taxon>Ecdysozoa</taxon>
        <taxon>Arthropoda</taxon>
        <taxon>Chelicerata</taxon>
        <taxon>Arachnida</taxon>
        <taxon>Acari</taxon>
        <taxon>Acariformes</taxon>
        <taxon>Sarcoptiformes</taxon>
        <taxon>Astigmata</taxon>
        <taxon>Psoroptidia</taxon>
        <taxon>Analgoidea</taxon>
        <taxon>Pyroglyphidae</taxon>
        <taxon>Pyroglyphinae</taxon>
        <taxon>Euroglyphus</taxon>
    </lineage>
</organism>
<sequence>MERLQTLDDDKDEDEVEVGDDGDTLPVVTVFINLSKIIRRRRMYLSVLNWFGLDLRWRENKLVYNSIKDLSI</sequence>
<proteinExistence type="predicted"/>
<evidence type="ECO:0000256" key="1">
    <source>
        <dbReference type="SAM" id="MobiDB-lite"/>
    </source>
</evidence>
<name>A0A1Y3BHI7_EURMA</name>
<feature type="compositionally biased region" description="Acidic residues" evidence="1">
    <location>
        <begin position="9"/>
        <end position="21"/>
    </location>
</feature>
<feature type="region of interest" description="Disordered" evidence="1">
    <location>
        <begin position="1"/>
        <end position="21"/>
    </location>
</feature>
<reference evidence="2 3" key="1">
    <citation type="submission" date="2017-03" db="EMBL/GenBank/DDBJ databases">
        <title>Genome Survey of Euroglyphus maynei.</title>
        <authorList>
            <person name="Arlian L.G."/>
            <person name="Morgan M.S."/>
            <person name="Rider S.D."/>
        </authorList>
    </citation>
    <scope>NUCLEOTIDE SEQUENCE [LARGE SCALE GENOMIC DNA]</scope>
    <source>
        <strain evidence="2">Arlian Lab</strain>
        <tissue evidence="2">Whole body</tissue>
    </source>
</reference>